<dbReference type="Proteomes" id="UP001154015">
    <property type="component" value="Unassembled WGS sequence"/>
</dbReference>
<evidence type="ECO:0000313" key="2">
    <source>
        <dbReference type="EMBL" id="CAH9419340.1"/>
    </source>
</evidence>
<evidence type="ECO:0008006" key="4">
    <source>
        <dbReference type="Google" id="ProtNLM"/>
    </source>
</evidence>
<dbReference type="SUPFAM" id="SSF88946">
    <property type="entry name" value="Sigma2 domain of RNA polymerase sigma factors"/>
    <property type="match status" value="1"/>
</dbReference>
<reference evidence="2" key="1">
    <citation type="submission" date="2022-03" db="EMBL/GenBank/DDBJ databases">
        <authorList>
            <person name="Leyn A S."/>
        </authorList>
    </citation>
    <scope>NUCLEOTIDE SEQUENCE</scope>
    <source>
        <strain evidence="2">Streptomyces globisporus 4-3</strain>
    </source>
</reference>
<sequence>MTETEPGIRQEHADREQAQDAACLVPGRATAHADDLLVQIAHGSFKALAELYDLVAPLLLALLRSRRSTADQADDALVGAFVRIWRTAPAYSPGTAALDWIIDLAQGDRRTGTSGRAA</sequence>
<protein>
    <recommendedName>
        <fullName evidence="4">RNA polymerase sigma-70 region 2 domain-containing protein</fullName>
    </recommendedName>
</protein>
<gene>
    <name evidence="2" type="ORF">SGL43_06395</name>
</gene>
<accession>A0ABN8V929</accession>
<keyword evidence="3" id="KW-1185">Reference proteome</keyword>
<dbReference type="Gene3D" id="1.10.1740.10">
    <property type="match status" value="1"/>
</dbReference>
<name>A0ABN8V929_STRGL</name>
<comment type="caution">
    <text evidence="2">The sequence shown here is derived from an EMBL/GenBank/DDBJ whole genome shotgun (WGS) entry which is preliminary data.</text>
</comment>
<organism evidence="2 3">
    <name type="scientific">Streptomyces globisporus</name>
    <dbReference type="NCBI Taxonomy" id="1908"/>
    <lineage>
        <taxon>Bacteria</taxon>
        <taxon>Bacillati</taxon>
        <taxon>Actinomycetota</taxon>
        <taxon>Actinomycetes</taxon>
        <taxon>Kitasatosporales</taxon>
        <taxon>Streptomycetaceae</taxon>
        <taxon>Streptomyces</taxon>
    </lineage>
</organism>
<evidence type="ECO:0000313" key="3">
    <source>
        <dbReference type="Proteomes" id="UP001154015"/>
    </source>
</evidence>
<dbReference type="InterPro" id="IPR013325">
    <property type="entry name" value="RNA_pol_sigma_r2"/>
</dbReference>
<feature type="compositionally biased region" description="Basic and acidic residues" evidence="1">
    <location>
        <begin position="1"/>
        <end position="18"/>
    </location>
</feature>
<feature type="region of interest" description="Disordered" evidence="1">
    <location>
        <begin position="1"/>
        <end position="20"/>
    </location>
</feature>
<dbReference type="RefSeq" id="WP_318575403.1">
    <property type="nucleotide sequence ID" value="NZ_CAKXYP010000024.1"/>
</dbReference>
<proteinExistence type="predicted"/>
<dbReference type="EMBL" id="CAKXYP010000024">
    <property type="protein sequence ID" value="CAH9419340.1"/>
    <property type="molecule type" value="Genomic_DNA"/>
</dbReference>
<evidence type="ECO:0000256" key="1">
    <source>
        <dbReference type="SAM" id="MobiDB-lite"/>
    </source>
</evidence>